<protein>
    <submittedName>
        <fullName evidence="6">HAD hydrolase, family IA, variant 3</fullName>
    </submittedName>
</protein>
<comment type="caution">
    <text evidence="6">The sequence shown here is derived from an EMBL/GenBank/DDBJ whole genome shotgun (WGS) entry which is preliminary data.</text>
</comment>
<evidence type="ECO:0000256" key="1">
    <source>
        <dbReference type="ARBA" id="ARBA00001946"/>
    </source>
</evidence>
<reference evidence="6 7" key="1">
    <citation type="submission" date="2013-08" db="EMBL/GenBank/DDBJ databases">
        <authorList>
            <person name="Weinstock G."/>
            <person name="Sodergren E."/>
            <person name="Wylie T."/>
            <person name="Fulton L."/>
            <person name="Fulton R."/>
            <person name="Fronick C."/>
            <person name="O'Laughlin M."/>
            <person name="Godfrey J."/>
            <person name="Miner T."/>
            <person name="Herter B."/>
            <person name="Appelbaum E."/>
            <person name="Cordes M."/>
            <person name="Lek S."/>
            <person name="Wollam A."/>
            <person name="Pepin K.H."/>
            <person name="Palsikar V.B."/>
            <person name="Mitreva M."/>
            <person name="Wilson R.K."/>
        </authorList>
    </citation>
    <scope>NUCLEOTIDE SEQUENCE [LARGE SCALE GENOMIC DNA]</scope>
    <source>
        <strain evidence="6 7">F0184</strain>
    </source>
</reference>
<name>U7UZV6_9MICC</name>
<dbReference type="Gene3D" id="1.10.150.240">
    <property type="entry name" value="Putative phosphatase, domain 2"/>
    <property type="match status" value="1"/>
</dbReference>
<dbReference type="AlphaFoldDB" id="U7UZV6"/>
<dbReference type="PRINTS" id="PR00413">
    <property type="entry name" value="HADHALOGNASE"/>
</dbReference>
<comment type="similarity">
    <text evidence="2">Belongs to the HAD-like hydrolase superfamily. CbbY/CbbZ/Gph/YieH family.</text>
</comment>
<dbReference type="InterPro" id="IPR023198">
    <property type="entry name" value="PGP-like_dom2"/>
</dbReference>
<dbReference type="InterPro" id="IPR023214">
    <property type="entry name" value="HAD_sf"/>
</dbReference>
<dbReference type="Pfam" id="PF13419">
    <property type="entry name" value="HAD_2"/>
    <property type="match status" value="1"/>
</dbReference>
<keyword evidence="4" id="KW-0460">Magnesium</keyword>
<evidence type="ECO:0000313" key="7">
    <source>
        <dbReference type="Proteomes" id="UP000017174"/>
    </source>
</evidence>
<dbReference type="HOGENOM" id="CLU_045011_13_1_11"/>
<dbReference type="Gene3D" id="3.40.50.1000">
    <property type="entry name" value="HAD superfamily/HAD-like"/>
    <property type="match status" value="1"/>
</dbReference>
<dbReference type="SUPFAM" id="SSF56784">
    <property type="entry name" value="HAD-like"/>
    <property type="match status" value="1"/>
</dbReference>
<comment type="cofactor">
    <cofactor evidence="1">
        <name>Mg(2+)</name>
        <dbReference type="ChEBI" id="CHEBI:18420"/>
    </cofactor>
</comment>
<dbReference type="PANTHER" id="PTHR46193">
    <property type="entry name" value="6-PHOSPHOGLUCONATE PHOSPHATASE"/>
    <property type="match status" value="1"/>
</dbReference>
<keyword evidence="6" id="KW-0378">Hydrolase</keyword>
<dbReference type="InterPro" id="IPR006439">
    <property type="entry name" value="HAD-SF_hydro_IA"/>
</dbReference>
<dbReference type="EMBL" id="AXZG01000069">
    <property type="protein sequence ID" value="ERT63993.1"/>
    <property type="molecule type" value="Genomic_DNA"/>
</dbReference>
<keyword evidence="3" id="KW-0479">Metal-binding</keyword>
<dbReference type="GO" id="GO:0046872">
    <property type="term" value="F:metal ion binding"/>
    <property type="evidence" value="ECO:0007669"/>
    <property type="project" value="UniProtKB-KW"/>
</dbReference>
<dbReference type="PATRIC" id="fig|888019.4.peg.2035"/>
<evidence type="ECO:0000256" key="5">
    <source>
        <dbReference type="ARBA" id="ARBA00023277"/>
    </source>
</evidence>
<dbReference type="Proteomes" id="UP000017174">
    <property type="component" value="Unassembled WGS sequence"/>
</dbReference>
<accession>U7UZV6</accession>
<keyword evidence="5" id="KW-0119">Carbohydrate metabolism</keyword>
<dbReference type="SFLD" id="SFLDG01129">
    <property type="entry name" value="C1.5:_HAD__Beta-PGM__Phosphata"/>
    <property type="match status" value="1"/>
</dbReference>
<dbReference type="PANTHER" id="PTHR46193:SF18">
    <property type="entry name" value="HEXITOL PHOSPHATASE B"/>
    <property type="match status" value="1"/>
</dbReference>
<gene>
    <name evidence="6" type="ORF">HMPREF0742_02494</name>
</gene>
<dbReference type="NCBIfam" id="TIGR01509">
    <property type="entry name" value="HAD-SF-IA-v3"/>
    <property type="match status" value="1"/>
</dbReference>
<evidence type="ECO:0000313" key="6">
    <source>
        <dbReference type="EMBL" id="ERT63993.1"/>
    </source>
</evidence>
<dbReference type="InterPro" id="IPR051600">
    <property type="entry name" value="Beta-PGM-like"/>
</dbReference>
<evidence type="ECO:0000256" key="4">
    <source>
        <dbReference type="ARBA" id="ARBA00022842"/>
    </source>
</evidence>
<organism evidence="6 7">
    <name type="scientific">Rothia aeria F0184</name>
    <dbReference type="NCBI Taxonomy" id="888019"/>
    <lineage>
        <taxon>Bacteria</taxon>
        <taxon>Bacillati</taxon>
        <taxon>Actinomycetota</taxon>
        <taxon>Actinomycetes</taxon>
        <taxon>Micrococcales</taxon>
        <taxon>Micrococcaceae</taxon>
        <taxon>Rothia</taxon>
    </lineage>
</organism>
<dbReference type="InterPro" id="IPR036412">
    <property type="entry name" value="HAD-like_sf"/>
</dbReference>
<evidence type="ECO:0000256" key="2">
    <source>
        <dbReference type="ARBA" id="ARBA00006171"/>
    </source>
</evidence>
<evidence type="ECO:0000256" key="3">
    <source>
        <dbReference type="ARBA" id="ARBA00022723"/>
    </source>
</evidence>
<dbReference type="InterPro" id="IPR041492">
    <property type="entry name" value="HAD_2"/>
</dbReference>
<dbReference type="CDD" id="cd07505">
    <property type="entry name" value="HAD_BPGM-like"/>
    <property type="match status" value="1"/>
</dbReference>
<proteinExistence type="inferred from homology"/>
<sequence>MPGRLNGMSSNIQGDFPQAILFDHDGTLVDTEPVWAAAKVELAAEFGGVWTAQDTLDCLGYSMKFTLDRLRERGVNLPDQQINDRLVGKVRAALADSPVEFLPGIERFLVQVRDAGIPAAIVTNATTAVAQRTADAAPEGTFSVVIGNDETTHPKPNPQPYLLAAQRLGVDPSQCVAIEDSPSGVRSATDAGMKVIVVPGELEVPAGLGDVRLRHEELELSVFKALGR</sequence>
<dbReference type="SFLD" id="SFLDS00003">
    <property type="entry name" value="Haloacid_Dehalogenase"/>
    <property type="match status" value="1"/>
</dbReference>
<dbReference type="GO" id="GO:0016787">
    <property type="term" value="F:hydrolase activity"/>
    <property type="evidence" value="ECO:0007669"/>
    <property type="project" value="UniProtKB-KW"/>
</dbReference>